<dbReference type="AlphaFoldDB" id="A0A8E0TRN9"/>
<dbReference type="EMBL" id="BATC01000035">
    <property type="protein sequence ID" value="GAD59692.1"/>
    <property type="molecule type" value="Genomic_DNA"/>
</dbReference>
<evidence type="ECO:0000313" key="4">
    <source>
        <dbReference type="EMBL" id="GAD59692.1"/>
    </source>
</evidence>
<dbReference type="InterPro" id="IPR011723">
    <property type="entry name" value="Znf/thioredoxin_put"/>
</dbReference>
<feature type="compositionally biased region" description="Pro residues" evidence="1">
    <location>
        <begin position="240"/>
        <end position="252"/>
    </location>
</feature>
<reference evidence="5" key="1">
    <citation type="journal article" date="2013" name="Genome Announc.">
        <title>Draft Genome Sequence of the Dimorphic Prosthecate Bacterium Brevundimonas abyssalis TAR-001T.</title>
        <authorList>
            <person name="Tsubouchi T."/>
            <person name="Nishi S."/>
            <person name="Usui K."/>
            <person name="Shimane Y."/>
            <person name="Takaki Y."/>
            <person name="Maruyama T."/>
            <person name="Hatada Y."/>
        </authorList>
    </citation>
    <scope>NUCLEOTIDE SEQUENCE [LARGE SCALE GENOMIC DNA]</scope>
    <source>
        <strain evidence="5">TAR-001</strain>
    </source>
</reference>
<dbReference type="Proteomes" id="UP000016569">
    <property type="component" value="Unassembled WGS sequence"/>
</dbReference>
<organism evidence="4 5">
    <name type="scientific">Brevundimonas abyssalis TAR-001</name>
    <dbReference type="NCBI Taxonomy" id="1391729"/>
    <lineage>
        <taxon>Bacteria</taxon>
        <taxon>Pseudomonadati</taxon>
        <taxon>Pseudomonadota</taxon>
        <taxon>Alphaproteobacteria</taxon>
        <taxon>Caulobacterales</taxon>
        <taxon>Caulobacteraceae</taxon>
        <taxon>Brevundimonas</taxon>
    </lineage>
</organism>
<protein>
    <recommendedName>
        <fullName evidence="3">Zinc finger/thioredoxin putative domain-containing protein</fullName>
    </recommendedName>
</protein>
<evidence type="ECO:0000259" key="3">
    <source>
        <dbReference type="Pfam" id="PF13717"/>
    </source>
</evidence>
<accession>A0A8E0TRN9</accession>
<gene>
    <name evidence="4" type="ORF">MBEBAB_1942</name>
</gene>
<dbReference type="NCBIfam" id="NF038353">
    <property type="entry name" value="FxLYD_dom"/>
    <property type="match status" value="1"/>
</dbReference>
<dbReference type="OrthoDB" id="7159357at2"/>
<dbReference type="InterPro" id="IPR047676">
    <property type="entry name" value="FxLYD_dom"/>
</dbReference>
<keyword evidence="2" id="KW-0812">Transmembrane</keyword>
<proteinExistence type="predicted"/>
<feature type="compositionally biased region" description="Acidic residues" evidence="1">
    <location>
        <begin position="271"/>
        <end position="280"/>
    </location>
</feature>
<dbReference type="NCBIfam" id="TIGR02098">
    <property type="entry name" value="MJ0042_CXXC"/>
    <property type="match status" value="1"/>
</dbReference>
<evidence type="ECO:0000256" key="1">
    <source>
        <dbReference type="SAM" id="MobiDB-lite"/>
    </source>
</evidence>
<sequence>MILTCPECATSYFVPDDRLGPTGRRVRCQSCAHTWRATPHDEPLELTAKAGEPESAAFGKRDDLTPESLAEAPVPELPKAFRARAEQQRRMRRAAAVGGVWAGLACLFVGLLGAAWLFRVQVVEMYPRSAAAYAAVGAPVNPVGLEFASVRARPAPNDHGQVLVSGALRNVRKHAVTPPVVRIALLDAEGREIGHQMLTVPGPAIAPGALLGFATLAPDPQARVADIGVAFDLSARRQPTPDPEPVAVPPPNASVQFRPEPVLRGAIGLETTDEAIEAEPLDSPRDEALSASHG</sequence>
<dbReference type="Pfam" id="PF13717">
    <property type="entry name" value="Zn_ribbon_4"/>
    <property type="match status" value="1"/>
</dbReference>
<feature type="region of interest" description="Disordered" evidence="1">
    <location>
        <begin position="236"/>
        <end position="294"/>
    </location>
</feature>
<keyword evidence="2" id="KW-0472">Membrane</keyword>
<evidence type="ECO:0000256" key="2">
    <source>
        <dbReference type="SAM" id="Phobius"/>
    </source>
</evidence>
<dbReference type="RefSeq" id="WP_021697786.1">
    <property type="nucleotide sequence ID" value="NZ_BATC01000035.1"/>
</dbReference>
<keyword evidence="5" id="KW-1185">Reference proteome</keyword>
<comment type="caution">
    <text evidence="4">The sequence shown here is derived from an EMBL/GenBank/DDBJ whole genome shotgun (WGS) entry which is preliminary data.</text>
</comment>
<feature type="transmembrane region" description="Helical" evidence="2">
    <location>
        <begin position="94"/>
        <end position="118"/>
    </location>
</feature>
<keyword evidence="2" id="KW-1133">Transmembrane helix</keyword>
<name>A0A8E0TRN9_9CAUL</name>
<evidence type="ECO:0000313" key="5">
    <source>
        <dbReference type="Proteomes" id="UP000016569"/>
    </source>
</evidence>
<feature type="domain" description="Zinc finger/thioredoxin putative" evidence="3">
    <location>
        <begin position="1"/>
        <end position="36"/>
    </location>
</feature>